<evidence type="ECO:0000256" key="1">
    <source>
        <dbReference type="ARBA" id="ARBA00004141"/>
    </source>
</evidence>
<evidence type="ECO:0000256" key="3">
    <source>
        <dbReference type="ARBA" id="ARBA00022692"/>
    </source>
</evidence>
<evidence type="ECO:0000256" key="6">
    <source>
        <dbReference type="SAM" id="Phobius"/>
    </source>
</evidence>
<comment type="similarity">
    <text evidence="2">Belongs to the TMEM129 family.</text>
</comment>
<keyword evidence="8" id="KW-1185">Reference proteome</keyword>
<dbReference type="GO" id="GO:0061630">
    <property type="term" value="F:ubiquitin protein ligase activity"/>
    <property type="evidence" value="ECO:0007669"/>
    <property type="project" value="InterPro"/>
</dbReference>
<evidence type="ECO:0000313" key="8">
    <source>
        <dbReference type="Proteomes" id="UP001153737"/>
    </source>
</evidence>
<dbReference type="AlphaFoldDB" id="A0A9P0DS85"/>
<evidence type="ECO:0000256" key="2">
    <source>
        <dbReference type="ARBA" id="ARBA00007332"/>
    </source>
</evidence>
<proteinExistence type="inferred from homology"/>
<protein>
    <recommendedName>
        <fullName evidence="9">E3 ubiquitin-protein ligase TM129</fullName>
    </recommendedName>
</protein>
<dbReference type="GO" id="GO:0016020">
    <property type="term" value="C:membrane"/>
    <property type="evidence" value="ECO:0007669"/>
    <property type="project" value="UniProtKB-SubCell"/>
</dbReference>
<reference evidence="7" key="2">
    <citation type="submission" date="2022-10" db="EMBL/GenBank/DDBJ databases">
        <authorList>
            <consortium name="ENA_rothamsted_submissions"/>
            <consortium name="culmorum"/>
            <person name="King R."/>
        </authorList>
    </citation>
    <scope>NUCLEOTIDE SEQUENCE</scope>
</reference>
<sequence>MSSDYYIFTIVYFLISICLIYPPTEFVTAGLTIPSIFSSILGSEHEKCITYHMKKSCLNLLIYSLLPLGYLVSSYTLEYTETISQLAVSDTLFWKLFYTTSLVLPLLSFYEIYSWTRNDYSNHPIAVNIFKFCNDNMHWKSVANDIEMEYRRIDNLSIQTSPVVNIVATENWILKITPLTIFVVHQSDASLVVKEANTYHISPSSLVHTQFLNIEVKSRRQGVNPFVIRVNAGDFKDLADRVSRTITIMPNVKFHQSVLDQFVDVFKETIKCNPSYGTNQELEQCIGCLQTKPNVKIQKLCEDSPGQNNCASCYCKPMWCSDCLAKWFASRQDQEQQNRWLSSKCTCPMCRATFCLLDVCLVNELSDEE</sequence>
<dbReference type="EMBL" id="OU896708">
    <property type="protein sequence ID" value="CAH1156099.1"/>
    <property type="molecule type" value="Genomic_DNA"/>
</dbReference>
<keyword evidence="5 6" id="KW-0472">Membrane</keyword>
<keyword evidence="3 6" id="KW-0812">Transmembrane</keyword>
<accession>A0A9P0DS85</accession>
<comment type="subcellular location">
    <subcellularLocation>
        <location evidence="1">Membrane</location>
        <topology evidence="1">Multi-pass membrane protein</topology>
    </subcellularLocation>
</comment>
<name>A0A9P0DS85_PHACE</name>
<evidence type="ECO:0008006" key="9">
    <source>
        <dbReference type="Google" id="ProtNLM"/>
    </source>
</evidence>
<feature type="transmembrane region" description="Helical" evidence="6">
    <location>
        <begin position="96"/>
        <end position="113"/>
    </location>
</feature>
<dbReference type="GO" id="GO:0005783">
    <property type="term" value="C:endoplasmic reticulum"/>
    <property type="evidence" value="ECO:0007669"/>
    <property type="project" value="TreeGrafter"/>
</dbReference>
<dbReference type="PANTHER" id="PTHR31322">
    <property type="entry name" value="E3 UBIQUITIN-PROTEIN LIGASE TM129"/>
    <property type="match status" value="1"/>
</dbReference>
<reference evidence="7" key="1">
    <citation type="submission" date="2022-01" db="EMBL/GenBank/DDBJ databases">
        <authorList>
            <person name="King R."/>
        </authorList>
    </citation>
    <scope>NUCLEOTIDE SEQUENCE</scope>
</reference>
<dbReference type="PANTHER" id="PTHR31322:SF2">
    <property type="entry name" value="E3 UBIQUITIN-PROTEIN LIGASE TM129"/>
    <property type="match status" value="1"/>
</dbReference>
<organism evidence="7 8">
    <name type="scientific">Phaedon cochleariae</name>
    <name type="common">Mustard beetle</name>
    <dbReference type="NCBI Taxonomy" id="80249"/>
    <lineage>
        <taxon>Eukaryota</taxon>
        <taxon>Metazoa</taxon>
        <taxon>Ecdysozoa</taxon>
        <taxon>Arthropoda</taxon>
        <taxon>Hexapoda</taxon>
        <taxon>Insecta</taxon>
        <taxon>Pterygota</taxon>
        <taxon>Neoptera</taxon>
        <taxon>Endopterygota</taxon>
        <taxon>Coleoptera</taxon>
        <taxon>Polyphaga</taxon>
        <taxon>Cucujiformia</taxon>
        <taxon>Chrysomeloidea</taxon>
        <taxon>Chrysomelidae</taxon>
        <taxon>Chrysomelinae</taxon>
        <taxon>Chrysomelini</taxon>
        <taxon>Phaedon</taxon>
    </lineage>
</organism>
<feature type="transmembrane region" description="Helical" evidence="6">
    <location>
        <begin position="58"/>
        <end position="76"/>
    </location>
</feature>
<dbReference type="Pfam" id="PF10272">
    <property type="entry name" value="Tmpp129"/>
    <property type="match status" value="1"/>
</dbReference>
<evidence type="ECO:0000256" key="4">
    <source>
        <dbReference type="ARBA" id="ARBA00022989"/>
    </source>
</evidence>
<dbReference type="GO" id="GO:0016567">
    <property type="term" value="P:protein ubiquitination"/>
    <property type="evidence" value="ECO:0007669"/>
    <property type="project" value="InterPro"/>
</dbReference>
<evidence type="ECO:0000313" key="7">
    <source>
        <dbReference type="EMBL" id="CAH1156099.1"/>
    </source>
</evidence>
<feature type="transmembrane region" description="Helical" evidence="6">
    <location>
        <begin position="6"/>
        <end position="37"/>
    </location>
</feature>
<dbReference type="Proteomes" id="UP001153737">
    <property type="component" value="Chromosome 2"/>
</dbReference>
<dbReference type="OrthoDB" id="10055027at2759"/>
<dbReference type="InterPro" id="IPR018801">
    <property type="entry name" value="TM129"/>
</dbReference>
<evidence type="ECO:0000256" key="5">
    <source>
        <dbReference type="ARBA" id="ARBA00023136"/>
    </source>
</evidence>
<keyword evidence="4 6" id="KW-1133">Transmembrane helix</keyword>
<gene>
    <name evidence="7" type="ORF">PHAECO_LOCUS6643</name>
</gene>